<dbReference type="OrthoDB" id="9805504at2"/>
<dbReference type="PROSITE" id="PS50830">
    <property type="entry name" value="TNASE_3"/>
    <property type="match status" value="1"/>
</dbReference>
<reference evidence="3 4" key="1">
    <citation type="submission" date="2015-10" db="EMBL/GenBank/DDBJ databases">
        <title>Candidatus Desulfofervidus auxilii, a hydrogenotrophic sulfate-reducing bacterium involved in the thermophilic anaerobic oxidation of methane.</title>
        <authorList>
            <person name="Krukenberg V."/>
            <person name="Richter M."/>
            <person name="Wegener G."/>
        </authorList>
    </citation>
    <scope>NUCLEOTIDE SEQUENCE [LARGE SCALE GENOMIC DNA]</scope>
    <source>
        <strain evidence="3 4">HS1</strain>
    </source>
</reference>
<dbReference type="Pfam" id="PF00565">
    <property type="entry name" value="SNase"/>
    <property type="match status" value="1"/>
</dbReference>
<keyword evidence="4" id="KW-1185">Reference proteome</keyword>
<dbReference type="InterPro" id="IPR016071">
    <property type="entry name" value="Staphylococal_nuclease_OB-fold"/>
</dbReference>
<dbReference type="Gene3D" id="2.40.50.90">
    <property type="match status" value="1"/>
</dbReference>
<dbReference type="KEGG" id="daw:HS1_000861"/>
<dbReference type="EMBL" id="CP013015">
    <property type="protein sequence ID" value="AMM40665.1"/>
    <property type="molecule type" value="Genomic_DNA"/>
</dbReference>
<sequence>MRRFKLALLYLVVLFFASSLSFAQFSYQATILKVSDGDTVWVLMDGRRVKLRLLGIDTPEKFKSKKLARDAQECGVSQGYIKNLGQEATHYAKSLLHKGQKVGVVVYGTGHYGRTLALIYLPDGTCYNERIVRDGYSCVYKYRGQKSKELPQDEWVKLNQLLEEARKNHVGLWGKYYNVMECLCR</sequence>
<organism evidence="3 4">
    <name type="scientific">Desulfofervidus auxilii</name>
    <dbReference type="NCBI Taxonomy" id="1621989"/>
    <lineage>
        <taxon>Bacteria</taxon>
        <taxon>Pseudomonadati</taxon>
        <taxon>Thermodesulfobacteriota</taxon>
        <taxon>Candidatus Desulfofervidia</taxon>
        <taxon>Candidatus Desulfofervidales</taxon>
        <taxon>Candidatus Desulfofervidaceae</taxon>
        <taxon>Candidatus Desulfofervidus</taxon>
    </lineage>
</organism>
<accession>A0A7U4QJT5</accession>
<dbReference type="PROSITE" id="PS01123">
    <property type="entry name" value="TNASE_1"/>
    <property type="match status" value="1"/>
</dbReference>
<evidence type="ECO:0000256" key="1">
    <source>
        <dbReference type="SAM" id="SignalP"/>
    </source>
</evidence>
<evidence type="ECO:0000313" key="3">
    <source>
        <dbReference type="EMBL" id="AMM40665.1"/>
    </source>
</evidence>
<dbReference type="InterPro" id="IPR035437">
    <property type="entry name" value="SNase_OB-fold_sf"/>
</dbReference>
<name>A0A7U4QJT5_DESA2</name>
<dbReference type="SMART" id="SM00318">
    <property type="entry name" value="SNc"/>
    <property type="match status" value="1"/>
</dbReference>
<proteinExistence type="predicted"/>
<evidence type="ECO:0000259" key="2">
    <source>
        <dbReference type="PROSITE" id="PS50830"/>
    </source>
</evidence>
<evidence type="ECO:0000313" key="4">
    <source>
        <dbReference type="Proteomes" id="UP000070560"/>
    </source>
</evidence>
<feature type="signal peptide" evidence="1">
    <location>
        <begin position="1"/>
        <end position="23"/>
    </location>
</feature>
<dbReference type="Proteomes" id="UP000070560">
    <property type="component" value="Chromosome"/>
</dbReference>
<feature type="domain" description="TNase-like" evidence="2">
    <location>
        <begin position="25"/>
        <end position="175"/>
    </location>
</feature>
<dbReference type="InterPro" id="IPR002071">
    <property type="entry name" value="Thermonucl_AS"/>
</dbReference>
<dbReference type="GO" id="GO:0004518">
    <property type="term" value="F:nuclease activity"/>
    <property type="evidence" value="ECO:0007669"/>
    <property type="project" value="InterPro"/>
</dbReference>
<gene>
    <name evidence="3" type="ORF">HS1_000861</name>
</gene>
<dbReference type="GO" id="GO:0003676">
    <property type="term" value="F:nucleic acid binding"/>
    <property type="evidence" value="ECO:0007669"/>
    <property type="project" value="InterPro"/>
</dbReference>
<dbReference type="SUPFAM" id="SSF50199">
    <property type="entry name" value="Staphylococcal nuclease"/>
    <property type="match status" value="1"/>
</dbReference>
<dbReference type="RefSeq" id="WP_066061436.1">
    <property type="nucleotide sequence ID" value="NZ_CP013015.1"/>
</dbReference>
<protein>
    <submittedName>
        <fullName evidence="3">Thermonuclease</fullName>
    </submittedName>
</protein>
<dbReference type="AlphaFoldDB" id="A0A7U4QJT5"/>
<feature type="chain" id="PRO_5031243015" evidence="1">
    <location>
        <begin position="24"/>
        <end position="185"/>
    </location>
</feature>
<keyword evidence="1" id="KW-0732">Signal</keyword>